<dbReference type="Pfam" id="PF00534">
    <property type="entry name" value="Glycos_transf_1"/>
    <property type="match status" value="1"/>
</dbReference>
<evidence type="ECO:0000313" key="3">
    <source>
        <dbReference type="EMBL" id="OGH69494.1"/>
    </source>
</evidence>
<dbReference type="STRING" id="1798683.A3C90_00035"/>
<dbReference type="InterPro" id="IPR028098">
    <property type="entry name" value="Glyco_trans_4-like_N"/>
</dbReference>
<protein>
    <recommendedName>
        <fullName evidence="5">Glycosyl transferase family 1 domain-containing protein</fullName>
    </recommendedName>
</protein>
<proteinExistence type="predicted"/>
<dbReference type="Gene3D" id="3.40.50.2000">
    <property type="entry name" value="Glycogen Phosphorylase B"/>
    <property type="match status" value="2"/>
</dbReference>
<accession>A0A1F6MCZ5</accession>
<dbReference type="SUPFAM" id="SSF53756">
    <property type="entry name" value="UDP-Glycosyltransferase/glycogen phosphorylase"/>
    <property type="match status" value="1"/>
</dbReference>
<sequence length="365" mass="41622">MPDYGFEIKIVHYGAGRHKGIDGKVEVFSVNRDTKILKRYFRYFLTILKLSKWADVIYVQGTISEGVPVWLATKLVKKKYVLKIVGDYAWEQGTQHFGIKESLDAFQAKKYGFKVELIRWFQRNVAKAADKIIVPSKYLKKIVLGWGAKEKNVEVIYNAMEFKAVDPVQKPHEERWIVSVGRLVPWKGMDMLIEIMPDILKEIPHAKLKIVGDGPEMENCKLQIANFKLEESVELLGALPRDKTLSYIHAADVFVLNSGYEGLSHVILEALSFGKPVLASNVGGNPEVVIHGKTGDLFEYNDTEEMKKKILDVLKNKRVMNPMLSSDARVPFFKQFGFEVMMEQTVKALRHVAGTEEKNNETMKQ</sequence>
<dbReference type="PANTHER" id="PTHR45947:SF3">
    <property type="entry name" value="SULFOQUINOVOSYL TRANSFERASE SQD2"/>
    <property type="match status" value="1"/>
</dbReference>
<dbReference type="Proteomes" id="UP000177457">
    <property type="component" value="Unassembled WGS sequence"/>
</dbReference>
<evidence type="ECO:0000259" key="1">
    <source>
        <dbReference type="Pfam" id="PF00534"/>
    </source>
</evidence>
<dbReference type="EMBL" id="MFQE01000077">
    <property type="protein sequence ID" value="OGH69494.1"/>
    <property type="molecule type" value="Genomic_DNA"/>
</dbReference>
<reference evidence="3 4" key="1">
    <citation type="journal article" date="2016" name="Nat. Commun.">
        <title>Thousands of microbial genomes shed light on interconnected biogeochemical processes in an aquifer system.</title>
        <authorList>
            <person name="Anantharaman K."/>
            <person name="Brown C.T."/>
            <person name="Hug L.A."/>
            <person name="Sharon I."/>
            <person name="Castelle C.J."/>
            <person name="Probst A.J."/>
            <person name="Thomas B.C."/>
            <person name="Singh A."/>
            <person name="Wilkins M.J."/>
            <person name="Karaoz U."/>
            <person name="Brodie E.L."/>
            <person name="Williams K.H."/>
            <person name="Hubbard S.S."/>
            <person name="Banfield J.F."/>
        </authorList>
    </citation>
    <scope>NUCLEOTIDE SEQUENCE [LARGE SCALE GENOMIC DNA]</scope>
</reference>
<organism evidence="3 4">
    <name type="scientific">Candidatus Magasanikbacteria bacterium RIFCSPHIGHO2_02_FULL_51_14</name>
    <dbReference type="NCBI Taxonomy" id="1798683"/>
    <lineage>
        <taxon>Bacteria</taxon>
        <taxon>Candidatus Magasanikiibacteriota</taxon>
    </lineage>
</organism>
<comment type="caution">
    <text evidence="3">The sequence shown here is derived from an EMBL/GenBank/DDBJ whole genome shotgun (WGS) entry which is preliminary data.</text>
</comment>
<name>A0A1F6MCZ5_9BACT</name>
<feature type="domain" description="Glycosyltransferase subfamily 4-like N-terminal" evidence="2">
    <location>
        <begin position="41"/>
        <end position="158"/>
    </location>
</feature>
<dbReference type="PANTHER" id="PTHR45947">
    <property type="entry name" value="SULFOQUINOVOSYL TRANSFERASE SQD2"/>
    <property type="match status" value="1"/>
</dbReference>
<dbReference type="Pfam" id="PF13579">
    <property type="entry name" value="Glyco_trans_4_4"/>
    <property type="match status" value="1"/>
</dbReference>
<dbReference type="InterPro" id="IPR050194">
    <property type="entry name" value="Glycosyltransferase_grp1"/>
</dbReference>
<dbReference type="AlphaFoldDB" id="A0A1F6MCZ5"/>
<dbReference type="InterPro" id="IPR001296">
    <property type="entry name" value="Glyco_trans_1"/>
</dbReference>
<dbReference type="CDD" id="cd03801">
    <property type="entry name" value="GT4_PimA-like"/>
    <property type="match status" value="1"/>
</dbReference>
<evidence type="ECO:0008006" key="5">
    <source>
        <dbReference type="Google" id="ProtNLM"/>
    </source>
</evidence>
<evidence type="ECO:0000313" key="4">
    <source>
        <dbReference type="Proteomes" id="UP000177457"/>
    </source>
</evidence>
<evidence type="ECO:0000259" key="2">
    <source>
        <dbReference type="Pfam" id="PF13579"/>
    </source>
</evidence>
<gene>
    <name evidence="3" type="ORF">A3C90_00035</name>
</gene>
<dbReference type="GO" id="GO:0016757">
    <property type="term" value="F:glycosyltransferase activity"/>
    <property type="evidence" value="ECO:0007669"/>
    <property type="project" value="InterPro"/>
</dbReference>
<feature type="domain" description="Glycosyl transferase family 1" evidence="1">
    <location>
        <begin position="168"/>
        <end position="318"/>
    </location>
</feature>